<name>A0A226C3E7_9FIRM</name>
<dbReference type="InterPro" id="IPR021136">
    <property type="entry name" value="Flagellar_hook_control-like_C"/>
</dbReference>
<organism evidence="2 3">
    <name type="scientific">Natranaerobius trueperi</name>
    <dbReference type="NCBI Taxonomy" id="759412"/>
    <lineage>
        <taxon>Bacteria</taxon>
        <taxon>Bacillati</taxon>
        <taxon>Bacillota</taxon>
        <taxon>Clostridia</taxon>
        <taxon>Natranaerobiales</taxon>
        <taxon>Natranaerobiaceae</taxon>
        <taxon>Natranaerobius</taxon>
    </lineage>
</organism>
<dbReference type="EMBL" id="NIQC01000001">
    <property type="protein sequence ID" value="OWZ84947.1"/>
    <property type="molecule type" value="Genomic_DNA"/>
</dbReference>
<dbReference type="Gene3D" id="3.30.750.140">
    <property type="match status" value="1"/>
</dbReference>
<dbReference type="Proteomes" id="UP000214588">
    <property type="component" value="Unassembled WGS sequence"/>
</dbReference>
<evidence type="ECO:0000313" key="2">
    <source>
        <dbReference type="EMBL" id="OWZ84947.1"/>
    </source>
</evidence>
<gene>
    <name evidence="2" type="ORF">CDO51_00645</name>
</gene>
<reference evidence="2 3" key="1">
    <citation type="submission" date="2017-06" db="EMBL/GenBank/DDBJ databases">
        <title>Draft Genome Sequence of Natranaerobius trueperi halophilic, alkalithermophilic bacteria from soda lakes.</title>
        <authorList>
            <person name="Zhao B."/>
        </authorList>
    </citation>
    <scope>NUCLEOTIDE SEQUENCE [LARGE SCALE GENOMIC DNA]</scope>
    <source>
        <strain evidence="2 3">DSM 18760</strain>
    </source>
</reference>
<dbReference type="OrthoDB" id="1676929at2"/>
<evidence type="ECO:0000259" key="1">
    <source>
        <dbReference type="Pfam" id="PF02120"/>
    </source>
</evidence>
<proteinExistence type="predicted"/>
<sequence length="383" mass="43840">MVNIFQNTTPTQRLKLTSLTDKVKDFFRPGSIVRAQVVKSEGNKVVLNLNNNLLQVKSEIPLKEGLWISGKVHTEPFGSTYLKLLEDPKELMIAEKTEQFIKQHNFSNESLTKGLVQTVLTLGENPTSQLITELESYFTSNMFETNDLQEIAFLHLNRLPITKKTIMMAKKILNIQENQLPSELFLIPAPEITEDNSFDTSIMKASLDNLFKIFFSSSKEQSTTISDNLNTEPFELLELTRALNATNNTNQFWGFFLLQSEQQKTPGEFYLQKFKEKNSSYYKNQSKKQDITLGISITPNNLGPLVIRAHFQDKVISFQIACEKDTTQALIQNNLSFLKDRLQKSKLTIAKIDVDKIDFSYQSYQTELAKTPLKPHGNFDYLI</sequence>
<feature type="domain" description="Flagellar hook-length control protein-like C-terminal" evidence="1">
    <location>
        <begin position="287"/>
        <end position="356"/>
    </location>
</feature>
<dbReference type="InterPro" id="IPR038610">
    <property type="entry name" value="FliK-like_C_sf"/>
</dbReference>
<dbReference type="Pfam" id="PF02120">
    <property type="entry name" value="Flg_hook"/>
    <property type="match status" value="1"/>
</dbReference>
<dbReference type="AlphaFoldDB" id="A0A226C3E7"/>
<protein>
    <recommendedName>
        <fullName evidence="1">Flagellar hook-length control protein-like C-terminal domain-containing protein</fullName>
    </recommendedName>
</protein>
<evidence type="ECO:0000313" key="3">
    <source>
        <dbReference type="Proteomes" id="UP000214588"/>
    </source>
</evidence>
<comment type="caution">
    <text evidence="2">The sequence shown here is derived from an EMBL/GenBank/DDBJ whole genome shotgun (WGS) entry which is preliminary data.</text>
</comment>
<dbReference type="RefSeq" id="WP_089022371.1">
    <property type="nucleotide sequence ID" value="NZ_NIQC01000001.1"/>
</dbReference>
<accession>A0A226C3E7</accession>
<keyword evidence="3" id="KW-1185">Reference proteome</keyword>